<reference evidence="3" key="1">
    <citation type="submission" date="2021-08" db="EMBL/GenBank/DDBJ databases">
        <title>WGS assembly of Ceratopteris richardii.</title>
        <authorList>
            <person name="Marchant D.B."/>
            <person name="Chen G."/>
            <person name="Jenkins J."/>
            <person name="Shu S."/>
            <person name="Leebens-Mack J."/>
            <person name="Grimwood J."/>
            <person name="Schmutz J."/>
            <person name="Soltis P."/>
            <person name="Soltis D."/>
            <person name="Chen Z.-H."/>
        </authorList>
    </citation>
    <scope>NUCLEOTIDE SEQUENCE</scope>
    <source>
        <strain evidence="3">Whitten #5841</strain>
        <tissue evidence="3">Leaf</tissue>
    </source>
</reference>
<evidence type="ECO:0000256" key="2">
    <source>
        <dbReference type="PROSITE-ProRule" id="PRU00708"/>
    </source>
</evidence>
<name>A0A8T2V4N9_CERRI</name>
<evidence type="ECO:0000313" key="3">
    <source>
        <dbReference type="EMBL" id="KAH7441968.1"/>
    </source>
</evidence>
<comment type="caution">
    <text evidence="3">The sequence shown here is derived from an EMBL/GenBank/DDBJ whole genome shotgun (WGS) entry which is preliminary data.</text>
</comment>
<proteinExistence type="predicted"/>
<evidence type="ECO:0000313" key="4">
    <source>
        <dbReference type="Proteomes" id="UP000825935"/>
    </source>
</evidence>
<keyword evidence="1" id="KW-0677">Repeat</keyword>
<dbReference type="AlphaFoldDB" id="A0A8T2V4N9"/>
<dbReference type="EMBL" id="CM035408">
    <property type="protein sequence ID" value="KAH7441968.1"/>
    <property type="molecule type" value="Genomic_DNA"/>
</dbReference>
<sequence length="250" mass="28052">MCTLMSGFAVSGKSKEALQIYQEIVNGGSLPDPRSFLKLLTSLGNAGEVDQLLHMYETFKESMQGKSQVSQEQSTSLACSTIVHAYIIANQLEKALTFLHRIQTEDAGDVETLCLKVFMEDKGSFLPPEHAPLSLRDKLQFLRAMRERLKIHPTRLAYESLLESCAKEKDVRHAADILQMMISDKLAFNVFTYLIILRIFTCARDSERASALVCKMAETMSEKGLEDKHVKFIILKILKGGNMIDKSVSI</sequence>
<feature type="repeat" description="PPR" evidence="2">
    <location>
        <begin position="1"/>
        <end position="31"/>
    </location>
</feature>
<dbReference type="PANTHER" id="PTHR47262">
    <property type="entry name" value="OS02G0132600 PROTEIN"/>
    <property type="match status" value="1"/>
</dbReference>
<dbReference type="InterPro" id="IPR002885">
    <property type="entry name" value="PPR_rpt"/>
</dbReference>
<keyword evidence="4" id="KW-1185">Reference proteome</keyword>
<dbReference type="Proteomes" id="UP000825935">
    <property type="component" value="Chromosome 3"/>
</dbReference>
<organism evidence="3 4">
    <name type="scientific">Ceratopteris richardii</name>
    <name type="common">Triangle waterfern</name>
    <dbReference type="NCBI Taxonomy" id="49495"/>
    <lineage>
        <taxon>Eukaryota</taxon>
        <taxon>Viridiplantae</taxon>
        <taxon>Streptophyta</taxon>
        <taxon>Embryophyta</taxon>
        <taxon>Tracheophyta</taxon>
        <taxon>Polypodiopsida</taxon>
        <taxon>Polypodiidae</taxon>
        <taxon>Polypodiales</taxon>
        <taxon>Pteridineae</taxon>
        <taxon>Pteridaceae</taxon>
        <taxon>Parkerioideae</taxon>
        <taxon>Ceratopteris</taxon>
    </lineage>
</organism>
<evidence type="ECO:0008006" key="5">
    <source>
        <dbReference type="Google" id="ProtNLM"/>
    </source>
</evidence>
<accession>A0A8T2V4N9</accession>
<dbReference type="OrthoDB" id="767661at2759"/>
<dbReference type="Pfam" id="PF01535">
    <property type="entry name" value="PPR"/>
    <property type="match status" value="2"/>
</dbReference>
<dbReference type="PANTHER" id="PTHR47262:SF1">
    <property type="entry name" value="OS02G0132600 PROTEIN"/>
    <property type="match status" value="1"/>
</dbReference>
<gene>
    <name evidence="3" type="ORF">KP509_03G064100</name>
</gene>
<dbReference type="Gene3D" id="1.25.40.10">
    <property type="entry name" value="Tetratricopeptide repeat domain"/>
    <property type="match status" value="2"/>
</dbReference>
<dbReference type="NCBIfam" id="TIGR00756">
    <property type="entry name" value="PPR"/>
    <property type="match status" value="2"/>
</dbReference>
<protein>
    <recommendedName>
        <fullName evidence="5">Pentatricopeptide repeat-containing protein</fullName>
    </recommendedName>
</protein>
<dbReference type="InterPro" id="IPR011990">
    <property type="entry name" value="TPR-like_helical_dom_sf"/>
</dbReference>
<evidence type="ECO:0000256" key="1">
    <source>
        <dbReference type="ARBA" id="ARBA00022737"/>
    </source>
</evidence>
<dbReference type="PROSITE" id="PS51375">
    <property type="entry name" value="PPR"/>
    <property type="match status" value="1"/>
</dbReference>